<dbReference type="AlphaFoldDB" id="B9RHM5"/>
<dbReference type="Proteomes" id="UP000008311">
    <property type="component" value="Unassembled WGS sequence"/>
</dbReference>
<evidence type="ECO:0000313" key="2">
    <source>
        <dbReference type="Proteomes" id="UP000008311"/>
    </source>
</evidence>
<gene>
    <name evidence="1" type="ORF">RCOM_1761860</name>
</gene>
<accession>B9RHM5</accession>
<evidence type="ECO:0000313" key="1">
    <source>
        <dbReference type="EMBL" id="EEF49112.1"/>
    </source>
</evidence>
<organism evidence="1 2">
    <name type="scientific">Ricinus communis</name>
    <name type="common">Castor bean</name>
    <dbReference type="NCBI Taxonomy" id="3988"/>
    <lineage>
        <taxon>Eukaryota</taxon>
        <taxon>Viridiplantae</taxon>
        <taxon>Streptophyta</taxon>
        <taxon>Embryophyta</taxon>
        <taxon>Tracheophyta</taxon>
        <taxon>Spermatophyta</taxon>
        <taxon>Magnoliopsida</taxon>
        <taxon>eudicotyledons</taxon>
        <taxon>Gunneridae</taxon>
        <taxon>Pentapetalae</taxon>
        <taxon>rosids</taxon>
        <taxon>fabids</taxon>
        <taxon>Malpighiales</taxon>
        <taxon>Euphorbiaceae</taxon>
        <taxon>Acalyphoideae</taxon>
        <taxon>Acalypheae</taxon>
        <taxon>Ricinus</taxon>
    </lineage>
</organism>
<dbReference type="InParanoid" id="B9RHM5"/>
<sequence length="95" mass="10806">MDLVRIEPAGHRFGPKTLKKTVSFEEGRRTTATLHEEMTVVADGGKTTSDSEMMCRRQPALSDMEELSLLAKSEDHKTALTMKEPNREEIEMRKK</sequence>
<dbReference type="EMBL" id="EQ973780">
    <property type="protein sequence ID" value="EEF49112.1"/>
    <property type="molecule type" value="Genomic_DNA"/>
</dbReference>
<protein>
    <submittedName>
        <fullName evidence="1">Uncharacterized protein</fullName>
    </submittedName>
</protein>
<reference evidence="2" key="1">
    <citation type="journal article" date="2010" name="Nat. Biotechnol.">
        <title>Draft genome sequence of the oilseed species Ricinus communis.</title>
        <authorList>
            <person name="Chan A.P."/>
            <person name="Crabtree J."/>
            <person name="Zhao Q."/>
            <person name="Lorenzi H."/>
            <person name="Orvis J."/>
            <person name="Puiu D."/>
            <person name="Melake-Berhan A."/>
            <person name="Jones K.M."/>
            <person name="Redman J."/>
            <person name="Chen G."/>
            <person name="Cahoon E.B."/>
            <person name="Gedil M."/>
            <person name="Stanke M."/>
            <person name="Haas B.J."/>
            <person name="Wortman J.R."/>
            <person name="Fraser-Liggett C.M."/>
            <person name="Ravel J."/>
            <person name="Rabinowicz P.D."/>
        </authorList>
    </citation>
    <scope>NUCLEOTIDE SEQUENCE [LARGE SCALE GENOMIC DNA]</scope>
    <source>
        <strain evidence="2">cv. Hale</strain>
    </source>
</reference>
<name>B9RHM5_RICCO</name>
<keyword evidence="2" id="KW-1185">Reference proteome</keyword>
<proteinExistence type="predicted"/>